<comment type="function">
    <text evidence="1">Converts proline to delta-1-pyrroline-5-carboxylate.</text>
</comment>
<dbReference type="GO" id="GO:0010133">
    <property type="term" value="P:L-proline catabolic process to L-glutamate"/>
    <property type="evidence" value="ECO:0007669"/>
    <property type="project" value="TreeGrafter"/>
</dbReference>
<gene>
    <name evidence="2" type="ORF">GBAR_LOCUS512</name>
</gene>
<name>A0AA35QTR1_GEOBA</name>
<dbReference type="GO" id="GO:0004657">
    <property type="term" value="F:proline dehydrogenase activity"/>
    <property type="evidence" value="ECO:0007669"/>
    <property type="project" value="UniProtKB-EC"/>
</dbReference>
<dbReference type="PANTHER" id="PTHR13914:SF0">
    <property type="entry name" value="PROLINE DEHYDROGENASE 1, MITOCHONDRIAL"/>
    <property type="match status" value="1"/>
</dbReference>
<dbReference type="Gene3D" id="3.20.20.220">
    <property type="match status" value="1"/>
</dbReference>
<dbReference type="AlphaFoldDB" id="A0AA35QTR1"/>
<sequence length="316" mass="36316">MKMLVRTLRCFRLSTGWKYSCYSTSITETTKKAIEFEDTGTAYQDKSTRDLLRHMFVFSIFSYENIVNRSQKLVKFARDILGSKMFNKVMKMTVYGQFVAGENIQAILPVIDRYRRNGVRAILDYAVEEDTPNENVVLETSFTTQIAIRRVHQKYDTVAVSDLDKASLFNQYFYSVFTRSTFQLPSFSELKMPTSSLSDINFSELDVFRVLRSLDVSKAMGCDGISPKILKHCALALYQPFHHLFSLSISQSYLPIEWRTHLIKPIFKSGDKNSVRNYRPISLLSVVSKVLEKLVYNSTVDFITTISLSISLDSYA</sequence>
<comment type="catalytic activity">
    <reaction evidence="1">
        <text>L-proline + a quinone = (S)-1-pyrroline-5-carboxylate + a quinol + H(+)</text>
        <dbReference type="Rhea" id="RHEA:23784"/>
        <dbReference type="ChEBI" id="CHEBI:15378"/>
        <dbReference type="ChEBI" id="CHEBI:17388"/>
        <dbReference type="ChEBI" id="CHEBI:24646"/>
        <dbReference type="ChEBI" id="CHEBI:60039"/>
        <dbReference type="ChEBI" id="CHEBI:132124"/>
        <dbReference type="EC" id="1.5.5.2"/>
    </reaction>
</comment>
<keyword evidence="1" id="KW-0274">FAD</keyword>
<keyword evidence="1" id="KW-0560">Oxidoreductase</keyword>
<feature type="non-terminal residue" evidence="2">
    <location>
        <position position="316"/>
    </location>
</feature>
<dbReference type="PANTHER" id="PTHR13914">
    <property type="entry name" value="PROLINE OXIDASE"/>
    <property type="match status" value="1"/>
</dbReference>
<dbReference type="EC" id="1.5.5.2" evidence="1"/>
<proteinExistence type="inferred from homology"/>
<accession>A0AA35QTR1</accession>
<comment type="caution">
    <text evidence="2">The sequence shown here is derived from an EMBL/GenBank/DDBJ whole genome shotgun (WGS) entry which is preliminary data.</text>
</comment>
<evidence type="ECO:0000256" key="1">
    <source>
        <dbReference type="RuleBase" id="RU364054"/>
    </source>
</evidence>
<keyword evidence="3" id="KW-1185">Reference proteome</keyword>
<organism evidence="2 3">
    <name type="scientific">Geodia barretti</name>
    <name type="common">Barrett's horny sponge</name>
    <dbReference type="NCBI Taxonomy" id="519541"/>
    <lineage>
        <taxon>Eukaryota</taxon>
        <taxon>Metazoa</taxon>
        <taxon>Porifera</taxon>
        <taxon>Demospongiae</taxon>
        <taxon>Heteroscleromorpha</taxon>
        <taxon>Tetractinellida</taxon>
        <taxon>Astrophorina</taxon>
        <taxon>Geodiidae</taxon>
        <taxon>Geodia</taxon>
    </lineage>
</organism>
<evidence type="ECO:0000313" key="3">
    <source>
        <dbReference type="Proteomes" id="UP001174909"/>
    </source>
</evidence>
<comment type="cofactor">
    <cofactor evidence="1">
        <name>FAD</name>
        <dbReference type="ChEBI" id="CHEBI:57692"/>
    </cofactor>
</comment>
<evidence type="ECO:0000313" key="2">
    <source>
        <dbReference type="EMBL" id="CAI7990631.1"/>
    </source>
</evidence>
<dbReference type="GO" id="GO:0005739">
    <property type="term" value="C:mitochondrion"/>
    <property type="evidence" value="ECO:0007669"/>
    <property type="project" value="TreeGrafter"/>
</dbReference>
<comment type="similarity">
    <text evidence="1">Belongs to the proline oxidase family.</text>
</comment>
<dbReference type="GO" id="GO:0071949">
    <property type="term" value="F:FAD binding"/>
    <property type="evidence" value="ECO:0007669"/>
    <property type="project" value="TreeGrafter"/>
</dbReference>
<dbReference type="EMBL" id="CASHTH010000076">
    <property type="protein sequence ID" value="CAI7990631.1"/>
    <property type="molecule type" value="Genomic_DNA"/>
</dbReference>
<dbReference type="InterPro" id="IPR015659">
    <property type="entry name" value="Proline_oxidase"/>
</dbReference>
<reference evidence="2" key="1">
    <citation type="submission" date="2023-03" db="EMBL/GenBank/DDBJ databases">
        <authorList>
            <person name="Steffen K."/>
            <person name="Cardenas P."/>
        </authorList>
    </citation>
    <scope>NUCLEOTIDE SEQUENCE</scope>
</reference>
<keyword evidence="1" id="KW-0285">Flavoprotein</keyword>
<protein>
    <recommendedName>
        <fullName evidence="1">Proline dehydrogenase</fullName>
        <ecNumber evidence="1">1.5.5.2</ecNumber>
    </recommendedName>
</protein>
<dbReference type="Proteomes" id="UP001174909">
    <property type="component" value="Unassembled WGS sequence"/>
</dbReference>
<keyword evidence="1" id="KW-0642">Proline metabolism</keyword>